<name>A0ABW3MH41_9PSEU</name>
<evidence type="ECO:0000259" key="2">
    <source>
        <dbReference type="Pfam" id="PF08044"/>
    </source>
</evidence>
<feature type="region of interest" description="Disordered" evidence="1">
    <location>
        <begin position="1"/>
        <end position="31"/>
    </location>
</feature>
<keyword evidence="4" id="KW-1185">Reference proteome</keyword>
<evidence type="ECO:0000313" key="3">
    <source>
        <dbReference type="EMBL" id="MFD1049676.1"/>
    </source>
</evidence>
<proteinExistence type="predicted"/>
<comment type="caution">
    <text evidence="3">The sequence shown here is derived from an EMBL/GenBank/DDBJ whole genome shotgun (WGS) entry which is preliminary data.</text>
</comment>
<dbReference type="InterPro" id="IPR012551">
    <property type="entry name" value="DUF1707_SHOCT-like"/>
</dbReference>
<evidence type="ECO:0000313" key="4">
    <source>
        <dbReference type="Proteomes" id="UP001597045"/>
    </source>
</evidence>
<reference evidence="4" key="1">
    <citation type="journal article" date="2019" name="Int. J. Syst. Evol. Microbiol.">
        <title>The Global Catalogue of Microorganisms (GCM) 10K type strain sequencing project: providing services to taxonomists for standard genome sequencing and annotation.</title>
        <authorList>
            <consortium name="The Broad Institute Genomics Platform"/>
            <consortium name="The Broad Institute Genome Sequencing Center for Infectious Disease"/>
            <person name="Wu L."/>
            <person name="Ma J."/>
        </authorList>
    </citation>
    <scope>NUCLEOTIDE SEQUENCE [LARGE SCALE GENOMIC DNA]</scope>
    <source>
        <strain evidence="4">JCM 31486</strain>
    </source>
</reference>
<feature type="domain" description="DUF1707" evidence="2">
    <location>
        <begin position="23"/>
        <end position="75"/>
    </location>
</feature>
<feature type="region of interest" description="Disordered" evidence="1">
    <location>
        <begin position="79"/>
        <end position="101"/>
    </location>
</feature>
<feature type="non-terminal residue" evidence="3">
    <location>
        <position position="101"/>
    </location>
</feature>
<sequence>MSRSFSANRSYHGHVSEPQSSDLRVGDAEREEALRALGDHMSAGRLDIDEYGDRTARVATSKTRGDLLVLFMDLPEPKPRFGPVVTVTSPPPPVTPRGGTG</sequence>
<dbReference type="EMBL" id="JBHTIS010002330">
    <property type="protein sequence ID" value="MFD1049676.1"/>
    <property type="molecule type" value="Genomic_DNA"/>
</dbReference>
<gene>
    <name evidence="3" type="ORF">ACFQ1S_31195</name>
</gene>
<organism evidence="3 4">
    <name type="scientific">Kibdelosporangium lantanae</name>
    <dbReference type="NCBI Taxonomy" id="1497396"/>
    <lineage>
        <taxon>Bacteria</taxon>
        <taxon>Bacillati</taxon>
        <taxon>Actinomycetota</taxon>
        <taxon>Actinomycetes</taxon>
        <taxon>Pseudonocardiales</taxon>
        <taxon>Pseudonocardiaceae</taxon>
        <taxon>Kibdelosporangium</taxon>
    </lineage>
</organism>
<dbReference type="Pfam" id="PF08044">
    <property type="entry name" value="DUF1707"/>
    <property type="match status" value="1"/>
</dbReference>
<accession>A0ABW3MH41</accession>
<dbReference type="Proteomes" id="UP001597045">
    <property type="component" value="Unassembled WGS sequence"/>
</dbReference>
<protein>
    <submittedName>
        <fullName evidence="3">DUF1707 domain-containing protein</fullName>
    </submittedName>
</protein>
<evidence type="ECO:0000256" key="1">
    <source>
        <dbReference type="SAM" id="MobiDB-lite"/>
    </source>
</evidence>